<evidence type="ECO:0000256" key="2">
    <source>
        <dbReference type="HAMAP-Rule" id="MF_01139"/>
    </source>
</evidence>
<comment type="function">
    <text evidence="2">Catalyzes the condensation of isopentenyl diphosphate (IPP) with allylic pyrophosphates generating different type of terpenoids.</text>
</comment>
<dbReference type="CDD" id="cd00475">
    <property type="entry name" value="Cis_IPPS"/>
    <property type="match status" value="1"/>
</dbReference>
<evidence type="ECO:0000313" key="3">
    <source>
        <dbReference type="EMBL" id="TCK06386.1"/>
    </source>
</evidence>
<accession>A0A4V6NCZ6</accession>
<comment type="similarity">
    <text evidence="2">Belongs to the UPP synthase family.</text>
</comment>
<feature type="binding site" evidence="2">
    <location>
        <position position="194"/>
    </location>
    <ligand>
        <name>Mg(2+)</name>
        <dbReference type="ChEBI" id="CHEBI:18420"/>
    </ligand>
</feature>
<dbReference type="AlphaFoldDB" id="A0A4V6NCZ6"/>
<feature type="binding site" evidence="2">
    <location>
        <position position="62"/>
    </location>
    <ligand>
        <name>substrate</name>
    </ligand>
</feature>
<comment type="subunit">
    <text evidence="2">Homodimer.</text>
</comment>
<evidence type="ECO:0000256" key="1">
    <source>
        <dbReference type="ARBA" id="ARBA00022679"/>
    </source>
</evidence>
<dbReference type="GO" id="GO:0045547">
    <property type="term" value="F:ditrans,polycis-polyprenyl diphosphate synthase [(2E,6E)-farnesyl diphosphate specific] activity"/>
    <property type="evidence" value="ECO:0007669"/>
    <property type="project" value="TreeGrafter"/>
</dbReference>
<keyword evidence="2" id="KW-0479">Metal-binding</keyword>
<keyword evidence="1 2" id="KW-0808">Transferase</keyword>
<feature type="binding site" evidence="2">
    <location>
        <position position="13"/>
    </location>
    <ligand>
        <name>Mg(2+)</name>
        <dbReference type="ChEBI" id="CHEBI:18420"/>
    </ligand>
</feature>
<keyword evidence="4" id="KW-1185">Reference proteome</keyword>
<dbReference type="PROSITE" id="PS01066">
    <property type="entry name" value="UPP_SYNTHASE"/>
    <property type="match status" value="1"/>
</dbReference>
<dbReference type="GO" id="GO:0000287">
    <property type="term" value="F:magnesium ion binding"/>
    <property type="evidence" value="ECO:0007669"/>
    <property type="project" value="UniProtKB-UniRule"/>
</dbReference>
<dbReference type="OrthoDB" id="4191603at2"/>
<dbReference type="NCBIfam" id="TIGR00055">
    <property type="entry name" value="uppS"/>
    <property type="match status" value="1"/>
</dbReference>
<gene>
    <name evidence="3" type="ORF">CLV27_0187</name>
</gene>
<dbReference type="InterPro" id="IPR036424">
    <property type="entry name" value="UPP_synth-like_sf"/>
</dbReference>
<feature type="active site" description="Proton acceptor" evidence="2">
    <location>
        <position position="61"/>
    </location>
</feature>
<reference evidence="3 4" key="1">
    <citation type="submission" date="2019-03" db="EMBL/GenBank/DDBJ databases">
        <title>Genomic Encyclopedia of Archaeal and Bacterial Type Strains, Phase II (KMG-II): from individual species to whole genera.</title>
        <authorList>
            <person name="Goeker M."/>
        </authorList>
    </citation>
    <scope>NUCLEOTIDE SEQUENCE [LARGE SCALE GENOMIC DNA]</scope>
    <source>
        <strain evidence="3 4">DSM 24425</strain>
    </source>
</reference>
<sequence length="228" mass="26810">MNDLPVHVGIIMDGNGRWAKRRGLPRIEGHRKGAEVTEKIVIAASRLGIKYLSLYAFSTENWKRPKEEVEFLFHLMYEYVKSKLQLFLDNNVSFRAMGRLHQLPEYLQEGFKEIEEETRHCTGMTAVFAVNYGGRQEIIDAVNRALKAGEKEINEEVIRRYLYIPELPDLDLLIRTSGELRISNFLLWQSAYTELWFTKTLWPDFTEEEFLAAIEDYKRRERRFGGLK</sequence>
<dbReference type="GO" id="GO:0016094">
    <property type="term" value="P:polyprenol biosynthetic process"/>
    <property type="evidence" value="ECO:0007669"/>
    <property type="project" value="TreeGrafter"/>
</dbReference>
<dbReference type="NCBIfam" id="NF011405">
    <property type="entry name" value="PRK14830.1"/>
    <property type="match status" value="1"/>
</dbReference>
<keyword evidence="2" id="KW-0460">Magnesium</keyword>
<feature type="binding site" evidence="2">
    <location>
        <begin position="181"/>
        <end position="183"/>
    </location>
    <ligand>
        <name>substrate</name>
    </ligand>
</feature>
<dbReference type="PANTHER" id="PTHR10291">
    <property type="entry name" value="DEHYDRODOLICHYL DIPHOSPHATE SYNTHASE FAMILY MEMBER"/>
    <property type="match status" value="1"/>
</dbReference>
<dbReference type="RefSeq" id="WP_132524875.1">
    <property type="nucleotide sequence ID" value="NZ_SMFV01000001.1"/>
</dbReference>
<dbReference type="FunFam" id="3.40.1180.10:FF:000001">
    <property type="entry name" value="(2E,6E)-farnesyl-diphosphate-specific ditrans,polycis-undecaprenyl-diphosphate synthase"/>
    <property type="match status" value="1"/>
</dbReference>
<dbReference type="EC" id="2.5.1.-" evidence="2"/>
<dbReference type="Proteomes" id="UP000295777">
    <property type="component" value="Unassembled WGS sequence"/>
</dbReference>
<feature type="binding site" evidence="2">
    <location>
        <position position="64"/>
    </location>
    <ligand>
        <name>substrate</name>
    </ligand>
</feature>
<dbReference type="HAMAP" id="MF_01139">
    <property type="entry name" value="ISPT"/>
    <property type="match status" value="1"/>
</dbReference>
<feature type="binding site" evidence="2">
    <location>
        <position position="26"/>
    </location>
    <ligand>
        <name>substrate</name>
    </ligand>
</feature>
<dbReference type="Gene3D" id="3.40.1180.10">
    <property type="entry name" value="Decaprenyl diphosphate synthase-like"/>
    <property type="match status" value="1"/>
</dbReference>
<feature type="binding site" evidence="2">
    <location>
        <position position="175"/>
    </location>
    <ligand>
        <name>substrate</name>
    </ligand>
</feature>
<feature type="binding site" evidence="2">
    <location>
        <begin position="14"/>
        <end position="17"/>
    </location>
    <ligand>
        <name>substrate</name>
    </ligand>
</feature>
<organism evidence="3 4">
    <name type="scientific">Phorcysia thermohydrogeniphila</name>
    <dbReference type="NCBI Taxonomy" id="936138"/>
    <lineage>
        <taxon>Bacteria</taxon>
        <taxon>Pseudomonadati</taxon>
        <taxon>Aquificota</taxon>
        <taxon>Aquificia</taxon>
        <taxon>Desulfurobacteriales</taxon>
        <taxon>Desulfurobacteriaceae</taxon>
        <taxon>Phorcysia</taxon>
    </lineage>
</organism>
<dbReference type="EMBL" id="SMFV01000001">
    <property type="protein sequence ID" value="TCK06386.1"/>
    <property type="molecule type" value="Genomic_DNA"/>
</dbReference>
<proteinExistence type="inferred from homology"/>
<dbReference type="SUPFAM" id="SSF64005">
    <property type="entry name" value="Undecaprenyl diphosphate synthase"/>
    <property type="match status" value="1"/>
</dbReference>
<feature type="binding site" evidence="2">
    <location>
        <position position="30"/>
    </location>
    <ligand>
        <name>substrate</name>
    </ligand>
</feature>
<evidence type="ECO:0000313" key="4">
    <source>
        <dbReference type="Proteomes" id="UP000295777"/>
    </source>
</evidence>
<dbReference type="Pfam" id="PF01255">
    <property type="entry name" value="Prenyltransf"/>
    <property type="match status" value="1"/>
</dbReference>
<comment type="cofactor">
    <cofactor evidence="2">
        <name>Mg(2+)</name>
        <dbReference type="ChEBI" id="CHEBI:18420"/>
    </cofactor>
    <text evidence="2">Binds 2 magnesium ions per subunit.</text>
</comment>
<comment type="caution">
    <text evidence="3">The sequence shown here is derived from an EMBL/GenBank/DDBJ whole genome shotgun (WGS) entry which is preliminary data.</text>
</comment>
<feature type="binding site" evidence="2">
    <location>
        <position position="18"/>
    </location>
    <ligand>
        <name>substrate</name>
    </ligand>
</feature>
<dbReference type="InterPro" id="IPR001441">
    <property type="entry name" value="UPP_synth-like"/>
</dbReference>
<feature type="active site" evidence="2">
    <location>
        <position position="13"/>
    </location>
</feature>
<dbReference type="InterPro" id="IPR018520">
    <property type="entry name" value="UPP_synth-like_CS"/>
</dbReference>
<protein>
    <recommendedName>
        <fullName evidence="2">Isoprenyl transferase</fullName>
        <ecNumber evidence="2">2.5.1.-</ecNumber>
    </recommendedName>
</protein>
<feature type="binding site" evidence="2">
    <location>
        <begin position="58"/>
        <end position="60"/>
    </location>
    <ligand>
        <name>substrate</name>
    </ligand>
</feature>
<dbReference type="PANTHER" id="PTHR10291:SF0">
    <property type="entry name" value="DEHYDRODOLICHYL DIPHOSPHATE SYNTHASE 2"/>
    <property type="match status" value="1"/>
</dbReference>
<name>A0A4V6NCZ6_9BACT</name>